<feature type="repeat" description="ARM" evidence="3">
    <location>
        <begin position="81"/>
        <end position="124"/>
    </location>
</feature>
<feature type="compositionally biased region" description="Basic residues" evidence="4">
    <location>
        <begin position="359"/>
        <end position="372"/>
    </location>
</feature>
<dbReference type="PANTHER" id="PTHR23315:SF7">
    <property type="entry name" value="U-BOX DOMAIN-CONTAINING PROTEIN 4"/>
    <property type="match status" value="1"/>
</dbReference>
<dbReference type="PANTHER" id="PTHR23315">
    <property type="entry name" value="U BOX DOMAIN-CONTAINING"/>
    <property type="match status" value="1"/>
</dbReference>
<name>A0A061QNP7_9CHLO</name>
<evidence type="ECO:0000256" key="1">
    <source>
        <dbReference type="ARBA" id="ARBA00022786"/>
    </source>
</evidence>
<feature type="repeat" description="ARM" evidence="3">
    <location>
        <begin position="164"/>
        <end position="193"/>
    </location>
</feature>
<protein>
    <recommendedName>
        <fullName evidence="6">Vacuolar protein 8</fullName>
    </recommendedName>
</protein>
<proteinExistence type="predicted"/>
<sequence>MLESGAIAALVRLLSEASGRDDQGDDDAQTAAAGALQILATNDQCSISIAAEGGIPSLVNYGALGTLAYNSDNCACIVNEGAIPLLLELLRSEGGAEGQESAAVALYSLAVNEENRCMILDAGAVPLLLAMVTGGSPEAQEAAAQALGALAKSQVCRETIAASGAVPALVQLLGDEHEDAMREEVARALHNLAQDPGSQAPALISNQAQALISSGAVESLVALLQGDIPDGNYDAKRAACQALTVLAPHSGSADALLSAASGLQSMMELLAPPAPVAMRSAVAQMLVGYASNQRIAGVMQEMGAPSSLLAMLSSGTDTSQLWATRDQQRPPPGGRGAAALGALQDGRGRAARVGGRRAGAPRHGRSRRRRRRGVEPGCSQGA</sequence>
<reference evidence="5" key="1">
    <citation type="submission" date="2014-05" db="EMBL/GenBank/DDBJ databases">
        <title>The transcriptome of the halophilic microalga Tetraselmis sp. GSL018 isolated from the Great Salt Lake, Utah.</title>
        <authorList>
            <person name="Jinkerson R.E."/>
            <person name="D'Adamo S."/>
            <person name="Posewitz M.C."/>
        </authorList>
    </citation>
    <scope>NUCLEOTIDE SEQUENCE</scope>
    <source>
        <strain evidence="5">GSL018</strain>
    </source>
</reference>
<dbReference type="InterPro" id="IPR021133">
    <property type="entry name" value="HEAT_type_2"/>
</dbReference>
<dbReference type="Gene3D" id="1.25.10.10">
    <property type="entry name" value="Leucine-rich Repeat Variant"/>
    <property type="match status" value="3"/>
</dbReference>
<dbReference type="PROSITE" id="PS50176">
    <property type="entry name" value="ARM_REPEAT"/>
    <property type="match status" value="4"/>
</dbReference>
<feature type="repeat" description="ARM" evidence="3">
    <location>
        <begin position="5"/>
        <end position="54"/>
    </location>
</feature>
<dbReference type="InterPro" id="IPR000225">
    <property type="entry name" value="Armadillo"/>
</dbReference>
<dbReference type="Pfam" id="PF00514">
    <property type="entry name" value="Arm"/>
    <property type="match status" value="3"/>
</dbReference>
<dbReference type="SMART" id="SM00185">
    <property type="entry name" value="ARM"/>
    <property type="match status" value="5"/>
</dbReference>
<evidence type="ECO:0008006" key="6">
    <source>
        <dbReference type="Google" id="ProtNLM"/>
    </source>
</evidence>
<gene>
    <name evidence="5" type="ORF">TSPGSL018_30079</name>
</gene>
<dbReference type="PROSITE" id="PS50077">
    <property type="entry name" value="HEAT_REPEAT"/>
    <property type="match status" value="1"/>
</dbReference>
<dbReference type="EMBL" id="GBEZ01027295">
    <property type="protein sequence ID" value="JAC60001.1"/>
    <property type="molecule type" value="Transcribed_RNA"/>
</dbReference>
<dbReference type="InterPro" id="IPR016024">
    <property type="entry name" value="ARM-type_fold"/>
</dbReference>
<feature type="region of interest" description="Disordered" evidence="4">
    <location>
        <begin position="324"/>
        <end position="382"/>
    </location>
</feature>
<dbReference type="InterPro" id="IPR011989">
    <property type="entry name" value="ARM-like"/>
</dbReference>
<evidence type="ECO:0000256" key="3">
    <source>
        <dbReference type="PROSITE-ProRule" id="PRU00259"/>
    </source>
</evidence>
<feature type="repeat" description="HEAT" evidence="2">
    <location>
        <begin position="165"/>
        <end position="200"/>
    </location>
</feature>
<organism evidence="5">
    <name type="scientific">Tetraselmis sp. GSL018</name>
    <dbReference type="NCBI Taxonomy" id="582737"/>
    <lineage>
        <taxon>Eukaryota</taxon>
        <taxon>Viridiplantae</taxon>
        <taxon>Chlorophyta</taxon>
        <taxon>core chlorophytes</taxon>
        <taxon>Chlorodendrophyceae</taxon>
        <taxon>Chlorodendrales</taxon>
        <taxon>Chlorodendraceae</taxon>
        <taxon>Tetraselmis</taxon>
    </lineage>
</organism>
<evidence type="ECO:0000313" key="5">
    <source>
        <dbReference type="EMBL" id="JAC60001.1"/>
    </source>
</evidence>
<dbReference type="SUPFAM" id="SSF48371">
    <property type="entry name" value="ARM repeat"/>
    <property type="match status" value="1"/>
</dbReference>
<evidence type="ECO:0000256" key="2">
    <source>
        <dbReference type="PROSITE-ProRule" id="PRU00103"/>
    </source>
</evidence>
<keyword evidence="1" id="KW-0833">Ubl conjugation pathway</keyword>
<evidence type="ECO:0000256" key="4">
    <source>
        <dbReference type="SAM" id="MobiDB-lite"/>
    </source>
</evidence>
<accession>A0A061QNP7</accession>
<feature type="non-terminal residue" evidence="5">
    <location>
        <position position="382"/>
    </location>
</feature>
<dbReference type="AlphaFoldDB" id="A0A061QNP7"/>
<feature type="repeat" description="ARM" evidence="3">
    <location>
        <begin position="215"/>
        <end position="261"/>
    </location>
</feature>